<name>A0AAV1GJT7_XYRNO</name>
<evidence type="ECO:0000256" key="1">
    <source>
        <dbReference type="SAM" id="MobiDB-lite"/>
    </source>
</evidence>
<sequence>METWEISELCPGEEKHNQPDPQMERFKTAHHEFRLKPESDTLTLRQQTEVQQCQFETKIKSHKL</sequence>
<protein>
    <submittedName>
        <fullName evidence="2">Uncharacterized protein</fullName>
    </submittedName>
</protein>
<evidence type="ECO:0000313" key="3">
    <source>
        <dbReference type="Proteomes" id="UP001178508"/>
    </source>
</evidence>
<evidence type="ECO:0000313" key="2">
    <source>
        <dbReference type="EMBL" id="CAJ1074286.1"/>
    </source>
</evidence>
<proteinExistence type="predicted"/>
<dbReference type="Proteomes" id="UP001178508">
    <property type="component" value="Chromosome 15"/>
</dbReference>
<accession>A0AAV1GJT7</accession>
<dbReference type="AlphaFoldDB" id="A0AAV1GJT7"/>
<feature type="region of interest" description="Disordered" evidence="1">
    <location>
        <begin position="1"/>
        <end position="21"/>
    </location>
</feature>
<reference evidence="2" key="1">
    <citation type="submission" date="2023-08" db="EMBL/GenBank/DDBJ databases">
        <authorList>
            <person name="Alioto T."/>
            <person name="Alioto T."/>
            <person name="Gomez Garrido J."/>
        </authorList>
    </citation>
    <scope>NUCLEOTIDE SEQUENCE</scope>
</reference>
<gene>
    <name evidence="2" type="ORF">XNOV1_A016684</name>
</gene>
<feature type="compositionally biased region" description="Basic and acidic residues" evidence="1">
    <location>
        <begin position="12"/>
        <end position="21"/>
    </location>
</feature>
<organism evidence="2 3">
    <name type="scientific">Xyrichtys novacula</name>
    <name type="common">Pearly razorfish</name>
    <name type="synonym">Hemipteronotus novacula</name>
    <dbReference type="NCBI Taxonomy" id="13765"/>
    <lineage>
        <taxon>Eukaryota</taxon>
        <taxon>Metazoa</taxon>
        <taxon>Chordata</taxon>
        <taxon>Craniata</taxon>
        <taxon>Vertebrata</taxon>
        <taxon>Euteleostomi</taxon>
        <taxon>Actinopterygii</taxon>
        <taxon>Neopterygii</taxon>
        <taxon>Teleostei</taxon>
        <taxon>Neoteleostei</taxon>
        <taxon>Acanthomorphata</taxon>
        <taxon>Eupercaria</taxon>
        <taxon>Labriformes</taxon>
        <taxon>Labridae</taxon>
        <taxon>Xyrichtys</taxon>
    </lineage>
</organism>
<dbReference type="EMBL" id="OY660878">
    <property type="protein sequence ID" value="CAJ1074286.1"/>
    <property type="molecule type" value="Genomic_DNA"/>
</dbReference>
<keyword evidence="3" id="KW-1185">Reference proteome</keyword>